<dbReference type="EMBL" id="ATBP01002195">
    <property type="protein sequence ID" value="ETR66155.1"/>
    <property type="molecule type" value="Genomic_DNA"/>
</dbReference>
<sequence length="122" mass="13829">MGLQKKVRNAAGKANSLELIEKTINNDFNRGHNPGDDEITVKALKSNYSPPWEMALQHWMDSITPGSRTYYRPSRRGANRKDIVLPGRKREGWILHIVLDTSGSMENEFSKILAIIASFCEK</sequence>
<evidence type="ECO:0000313" key="2">
    <source>
        <dbReference type="Proteomes" id="UP000189670"/>
    </source>
</evidence>
<name>A0A1V1NUB1_9BACT</name>
<reference evidence="2" key="1">
    <citation type="submission" date="2012-11" db="EMBL/GenBank/DDBJ databases">
        <authorList>
            <person name="Lucero-Rivera Y.E."/>
            <person name="Tovar-Ramirez D."/>
        </authorList>
    </citation>
    <scope>NUCLEOTIDE SEQUENCE [LARGE SCALE GENOMIC DNA]</scope>
    <source>
        <strain evidence="2">Araruama</strain>
    </source>
</reference>
<protein>
    <submittedName>
        <fullName evidence="1">Uncharacterized protein</fullName>
    </submittedName>
</protein>
<proteinExistence type="predicted"/>
<dbReference type="AlphaFoldDB" id="A0A1V1NUB1"/>
<accession>A0A1V1NUB1</accession>
<gene>
    <name evidence="1" type="ORF">OMM_13169</name>
</gene>
<organism evidence="1 2">
    <name type="scientific">Candidatus Magnetoglobus multicellularis str. Araruama</name>
    <dbReference type="NCBI Taxonomy" id="890399"/>
    <lineage>
        <taxon>Bacteria</taxon>
        <taxon>Pseudomonadati</taxon>
        <taxon>Thermodesulfobacteriota</taxon>
        <taxon>Desulfobacteria</taxon>
        <taxon>Desulfobacterales</taxon>
        <taxon>Desulfobacteraceae</taxon>
        <taxon>Candidatus Magnetoglobus</taxon>
    </lineage>
</organism>
<evidence type="ECO:0000313" key="1">
    <source>
        <dbReference type="EMBL" id="ETR66155.1"/>
    </source>
</evidence>
<comment type="caution">
    <text evidence="1">The sequence shown here is derived from an EMBL/GenBank/DDBJ whole genome shotgun (WGS) entry which is preliminary data.</text>
</comment>
<dbReference type="Proteomes" id="UP000189670">
    <property type="component" value="Unassembled WGS sequence"/>
</dbReference>